<dbReference type="EMBL" id="JARJCM010000449">
    <property type="protein sequence ID" value="KAJ7016959.1"/>
    <property type="molecule type" value="Genomic_DNA"/>
</dbReference>
<comment type="caution">
    <text evidence="3">The sequence shown here is derived from an EMBL/GenBank/DDBJ whole genome shotgun (WGS) entry which is preliminary data.</text>
</comment>
<dbReference type="InterPro" id="IPR013087">
    <property type="entry name" value="Znf_C2H2_type"/>
</dbReference>
<gene>
    <name evidence="3" type="ORF">C8F04DRAFT_487577</name>
</gene>
<feature type="region of interest" description="Disordered" evidence="1">
    <location>
        <begin position="230"/>
        <end position="260"/>
    </location>
</feature>
<feature type="compositionally biased region" description="Low complexity" evidence="1">
    <location>
        <begin position="112"/>
        <end position="130"/>
    </location>
</feature>
<reference evidence="3" key="1">
    <citation type="submission" date="2023-03" db="EMBL/GenBank/DDBJ databases">
        <title>Massive genome expansion in bonnet fungi (Mycena s.s.) driven by repeated elements and novel gene families across ecological guilds.</title>
        <authorList>
            <consortium name="Lawrence Berkeley National Laboratory"/>
            <person name="Harder C.B."/>
            <person name="Miyauchi S."/>
            <person name="Viragh M."/>
            <person name="Kuo A."/>
            <person name="Thoen E."/>
            <person name="Andreopoulos B."/>
            <person name="Lu D."/>
            <person name="Skrede I."/>
            <person name="Drula E."/>
            <person name="Henrissat B."/>
            <person name="Morin E."/>
            <person name="Kohler A."/>
            <person name="Barry K."/>
            <person name="LaButti K."/>
            <person name="Morin E."/>
            <person name="Salamov A."/>
            <person name="Lipzen A."/>
            <person name="Mereny Z."/>
            <person name="Hegedus B."/>
            <person name="Baldrian P."/>
            <person name="Stursova M."/>
            <person name="Weitz H."/>
            <person name="Taylor A."/>
            <person name="Grigoriev I.V."/>
            <person name="Nagy L.G."/>
            <person name="Martin F."/>
            <person name="Kauserud H."/>
        </authorList>
    </citation>
    <scope>NUCLEOTIDE SEQUENCE</scope>
    <source>
        <strain evidence="3">CBHHK200</strain>
    </source>
</reference>
<dbReference type="Proteomes" id="UP001218188">
    <property type="component" value="Unassembled WGS sequence"/>
</dbReference>
<dbReference type="PROSITE" id="PS00028">
    <property type="entry name" value="ZINC_FINGER_C2H2_1"/>
    <property type="match status" value="1"/>
</dbReference>
<organism evidence="3 4">
    <name type="scientific">Mycena alexandri</name>
    <dbReference type="NCBI Taxonomy" id="1745969"/>
    <lineage>
        <taxon>Eukaryota</taxon>
        <taxon>Fungi</taxon>
        <taxon>Dikarya</taxon>
        <taxon>Basidiomycota</taxon>
        <taxon>Agaricomycotina</taxon>
        <taxon>Agaricomycetes</taxon>
        <taxon>Agaricomycetidae</taxon>
        <taxon>Agaricales</taxon>
        <taxon>Marasmiineae</taxon>
        <taxon>Mycenaceae</taxon>
        <taxon>Mycena</taxon>
    </lineage>
</organism>
<feature type="domain" description="C2H2-type" evidence="2">
    <location>
        <begin position="265"/>
        <end position="288"/>
    </location>
</feature>
<keyword evidence="4" id="KW-1185">Reference proteome</keyword>
<dbReference type="AlphaFoldDB" id="A0AAD6WQA0"/>
<evidence type="ECO:0000259" key="2">
    <source>
        <dbReference type="PROSITE" id="PS00028"/>
    </source>
</evidence>
<evidence type="ECO:0000256" key="1">
    <source>
        <dbReference type="SAM" id="MobiDB-lite"/>
    </source>
</evidence>
<feature type="region of interest" description="Disordered" evidence="1">
    <location>
        <begin position="112"/>
        <end position="142"/>
    </location>
</feature>
<sequence>MATPLPLSSSDINIDDYFDFDAASCDPRVAAGWEIVETGTASKALSVMDFDESILKRLLLDHDIRDDTHQIKVDFAGAYSESYDDHILEPAANFGWNDLEAYYYSDSESSRSAPGSLASLSPPSSPISAGADDDVDFLSVHNSRNPSPAPFANVPPNELATTTIHSAALFECFFPPPTIVHAPRPSSLRSDTVESLENIVQPPVKTQPPEHFHDCRDVVVYNGSEGSHRIIYDDAPPFRPPSRDTGGPLHRDGKSKRKARRKVTCTYPGCHQTLSRKADLPRHWVLKHEPDTPLKNFRERGATRKWCAGCLSVLSRADARRRHELTCPHMVEYMQYGVRNAIFEPLPEIYAENREEYRLWCSHCYGTFPTPDERYGHEGPCSVHPDTLAREALLNFRPSP</sequence>
<evidence type="ECO:0000313" key="3">
    <source>
        <dbReference type="EMBL" id="KAJ7016959.1"/>
    </source>
</evidence>
<proteinExistence type="predicted"/>
<name>A0AAD6WQA0_9AGAR</name>
<protein>
    <recommendedName>
        <fullName evidence="2">C2H2-type domain-containing protein</fullName>
    </recommendedName>
</protein>
<evidence type="ECO:0000313" key="4">
    <source>
        <dbReference type="Proteomes" id="UP001218188"/>
    </source>
</evidence>
<accession>A0AAD6WQA0</accession>